<keyword evidence="1" id="KW-0812">Transmembrane</keyword>
<keyword evidence="1" id="KW-1133">Transmembrane helix</keyword>
<feature type="transmembrane region" description="Helical" evidence="1">
    <location>
        <begin position="49"/>
        <end position="71"/>
    </location>
</feature>
<dbReference type="Proteomes" id="UP001589896">
    <property type="component" value="Unassembled WGS sequence"/>
</dbReference>
<keyword evidence="3" id="KW-1185">Reference proteome</keyword>
<keyword evidence="1" id="KW-0472">Membrane</keyword>
<evidence type="ECO:0000313" key="3">
    <source>
        <dbReference type="Proteomes" id="UP001589896"/>
    </source>
</evidence>
<comment type="caution">
    <text evidence="2">The sequence shown here is derived from an EMBL/GenBank/DDBJ whole genome shotgun (WGS) entry which is preliminary data.</text>
</comment>
<dbReference type="EMBL" id="JBHLTG010000005">
    <property type="protein sequence ID" value="MFC0680533.1"/>
    <property type="molecule type" value="Genomic_DNA"/>
</dbReference>
<evidence type="ECO:0000313" key="2">
    <source>
        <dbReference type="EMBL" id="MFC0680533.1"/>
    </source>
</evidence>
<evidence type="ECO:0000256" key="1">
    <source>
        <dbReference type="SAM" id="Phobius"/>
    </source>
</evidence>
<proteinExistence type="predicted"/>
<gene>
    <name evidence="2" type="ORF">ACFFGH_22090</name>
</gene>
<protein>
    <recommendedName>
        <fullName evidence="4">DUF2530 domain-containing protein</fullName>
    </recommendedName>
</protein>
<accession>A0ABV6RXB9</accession>
<name>A0ABV6RXB9_9GAMM</name>
<organism evidence="2 3">
    <name type="scientific">Lysobacter korlensis</name>
    <dbReference type="NCBI Taxonomy" id="553636"/>
    <lineage>
        <taxon>Bacteria</taxon>
        <taxon>Pseudomonadati</taxon>
        <taxon>Pseudomonadota</taxon>
        <taxon>Gammaproteobacteria</taxon>
        <taxon>Lysobacterales</taxon>
        <taxon>Lysobacteraceae</taxon>
        <taxon>Lysobacter</taxon>
    </lineage>
</organism>
<sequence length="76" mass="7876">MSDFDNVPEPTASQARTFGWTSAACAVLSTVWVVAVLVILGVMHSPNLLISLSFAAAIGGTIIAFIGGFVLGRNPK</sequence>
<evidence type="ECO:0008006" key="4">
    <source>
        <dbReference type="Google" id="ProtNLM"/>
    </source>
</evidence>
<reference evidence="2 3" key="1">
    <citation type="submission" date="2024-09" db="EMBL/GenBank/DDBJ databases">
        <authorList>
            <person name="Sun Q."/>
            <person name="Mori K."/>
        </authorList>
    </citation>
    <scope>NUCLEOTIDE SEQUENCE [LARGE SCALE GENOMIC DNA]</scope>
    <source>
        <strain evidence="2 3">KCTC 23076</strain>
    </source>
</reference>
<dbReference type="RefSeq" id="WP_386672356.1">
    <property type="nucleotide sequence ID" value="NZ_JBHLTG010000005.1"/>
</dbReference>
<feature type="transmembrane region" description="Helical" evidence="1">
    <location>
        <begin position="20"/>
        <end position="42"/>
    </location>
</feature>